<dbReference type="GO" id="GO:0005681">
    <property type="term" value="C:spliceosomal complex"/>
    <property type="evidence" value="ECO:0007669"/>
    <property type="project" value="TreeGrafter"/>
</dbReference>
<evidence type="ECO:0000256" key="3">
    <source>
        <dbReference type="ARBA" id="ARBA00023242"/>
    </source>
</evidence>
<dbReference type="GO" id="GO:0000398">
    <property type="term" value="P:mRNA splicing, via spliceosome"/>
    <property type="evidence" value="ECO:0007669"/>
    <property type="project" value="InterPro"/>
</dbReference>
<dbReference type="PANTHER" id="PTHR15818">
    <property type="entry name" value="G PATCH AND KOW-CONTAINING"/>
    <property type="match status" value="1"/>
</dbReference>
<dbReference type="AlphaFoldDB" id="A0A3G2S3H9"/>
<dbReference type="VEuPathDB" id="FungiDB:DNF11_1683"/>
<proteinExistence type="inferred from homology"/>
<comment type="similarity">
    <text evidence="2">Belongs to the SPP2 family.</text>
</comment>
<feature type="compositionally biased region" description="Basic and acidic residues" evidence="4">
    <location>
        <begin position="142"/>
        <end position="157"/>
    </location>
</feature>
<feature type="region of interest" description="Disordered" evidence="4">
    <location>
        <begin position="1"/>
        <end position="157"/>
    </location>
</feature>
<reference evidence="6 7" key="1">
    <citation type="submission" date="2018-10" db="EMBL/GenBank/DDBJ databases">
        <title>Complete genome sequence of Malassezia restricta CBS 7877.</title>
        <authorList>
            <person name="Morand S.C."/>
            <person name="Bertignac M."/>
            <person name="Iltis A."/>
            <person name="Kolder I."/>
            <person name="Pirovano W."/>
            <person name="Jourdain R."/>
            <person name="Clavaud C."/>
        </authorList>
    </citation>
    <scope>NUCLEOTIDE SEQUENCE [LARGE SCALE GENOMIC DNA]</scope>
    <source>
        <strain evidence="6 7">CBS 7877</strain>
    </source>
</reference>
<dbReference type="OrthoDB" id="5577072at2759"/>
<dbReference type="EMBL" id="CP033150">
    <property type="protein sequence ID" value="AYO42633.1"/>
    <property type="molecule type" value="Genomic_DNA"/>
</dbReference>
<dbReference type="InterPro" id="IPR026822">
    <property type="entry name" value="Spp2/MOS2_G-patch"/>
</dbReference>
<evidence type="ECO:0000256" key="1">
    <source>
        <dbReference type="ARBA" id="ARBA00004123"/>
    </source>
</evidence>
<evidence type="ECO:0000313" key="7">
    <source>
        <dbReference type="Proteomes" id="UP000269793"/>
    </source>
</evidence>
<evidence type="ECO:0000313" key="6">
    <source>
        <dbReference type="EMBL" id="AYO42633.1"/>
    </source>
</evidence>
<evidence type="ECO:0000256" key="2">
    <source>
        <dbReference type="ARBA" id="ARBA00008576"/>
    </source>
</evidence>
<feature type="domain" description="Spp2/MOS2 G-patch" evidence="5">
    <location>
        <begin position="152"/>
        <end position="175"/>
    </location>
</feature>
<accession>A0A3G2S3H9</accession>
<evidence type="ECO:0000259" key="5">
    <source>
        <dbReference type="Pfam" id="PF12656"/>
    </source>
</evidence>
<comment type="subcellular location">
    <subcellularLocation>
        <location evidence="1">Nucleus</location>
    </subcellularLocation>
</comment>
<sequence>MSISFSLKHAAKGVKAARLNRARLDEEEEEEENSVRDVPLSGKRKRETSLPAAPKVIPLLSSSDWRQDRKRRNGVVKPENFKPLDGDTTPPANQASSRDDTPPPTSQDPSDAAALQALLSGDAVSTKTAGPKRIITQPSEEDMLHHDVDTRPDEPTLHDYQSMPVEEFGAAMLRGNVPHYWG</sequence>
<name>A0A3G2S3H9_MALR7</name>
<dbReference type="Proteomes" id="UP000269793">
    <property type="component" value="Chromosome III"/>
</dbReference>
<dbReference type="InterPro" id="IPR045166">
    <property type="entry name" value="Spp2-like"/>
</dbReference>
<organism evidence="6 7">
    <name type="scientific">Malassezia restricta (strain ATCC 96810 / NBRC 103918 / CBS 7877)</name>
    <name type="common">Seborrheic dermatitis infection agent</name>
    <dbReference type="NCBI Taxonomy" id="425264"/>
    <lineage>
        <taxon>Eukaryota</taxon>
        <taxon>Fungi</taxon>
        <taxon>Dikarya</taxon>
        <taxon>Basidiomycota</taxon>
        <taxon>Ustilaginomycotina</taxon>
        <taxon>Malasseziomycetes</taxon>
        <taxon>Malasseziales</taxon>
        <taxon>Malasseziaceae</taxon>
        <taxon>Malassezia</taxon>
    </lineage>
</organism>
<keyword evidence="7" id="KW-1185">Reference proteome</keyword>
<dbReference type="STRING" id="425264.A0A3G2S3H9"/>
<keyword evidence="3" id="KW-0539">Nucleus</keyword>
<gene>
    <name evidence="6" type="primary">SPP2</name>
    <name evidence="6" type="ORF">DNF11_1683</name>
</gene>
<evidence type="ECO:0000256" key="4">
    <source>
        <dbReference type="SAM" id="MobiDB-lite"/>
    </source>
</evidence>
<dbReference type="Pfam" id="PF12656">
    <property type="entry name" value="G-patch_2"/>
    <property type="match status" value="1"/>
</dbReference>
<protein>
    <submittedName>
        <fullName evidence="6">Pre-mRNA-splicing factor SPP2</fullName>
    </submittedName>
</protein>
<dbReference type="PANTHER" id="PTHR15818:SF2">
    <property type="entry name" value="G-PATCH DOMAIN AND KOW MOTIFS-CONTAINING PROTEIN"/>
    <property type="match status" value="1"/>
</dbReference>